<dbReference type="Gene3D" id="3.40.50.300">
    <property type="entry name" value="P-loop containing nucleotide triphosphate hydrolases"/>
    <property type="match status" value="1"/>
</dbReference>
<feature type="domain" description="FtsK" evidence="4">
    <location>
        <begin position="270"/>
        <end position="456"/>
    </location>
</feature>
<dbReference type="Pfam" id="PF01580">
    <property type="entry name" value="FtsK_SpoIIIE"/>
    <property type="match status" value="1"/>
</dbReference>
<accession>A0A6M0K920</accession>
<name>A0A6M0K920_9GAMM</name>
<dbReference type="Proteomes" id="UP000483379">
    <property type="component" value="Unassembled WGS sequence"/>
</dbReference>
<dbReference type="AlphaFoldDB" id="A0A6M0K920"/>
<comment type="caution">
    <text evidence="5">The sequence shown here is derived from an EMBL/GenBank/DDBJ whole genome shotgun (WGS) entry which is preliminary data.</text>
</comment>
<evidence type="ECO:0000256" key="3">
    <source>
        <dbReference type="PROSITE-ProRule" id="PRU00289"/>
    </source>
</evidence>
<dbReference type="PROSITE" id="PS50901">
    <property type="entry name" value="FTSK"/>
    <property type="match status" value="1"/>
</dbReference>
<dbReference type="InterPro" id="IPR050206">
    <property type="entry name" value="FtsK/SpoIIIE/SftA"/>
</dbReference>
<dbReference type="GO" id="GO:0005524">
    <property type="term" value="F:ATP binding"/>
    <property type="evidence" value="ECO:0007669"/>
    <property type="project" value="UniProtKB-UniRule"/>
</dbReference>
<feature type="binding site" evidence="3">
    <location>
        <begin position="287"/>
        <end position="294"/>
    </location>
    <ligand>
        <name>ATP</name>
        <dbReference type="ChEBI" id="CHEBI:30616"/>
    </ligand>
</feature>
<evidence type="ECO:0000313" key="5">
    <source>
        <dbReference type="EMBL" id="NEV64955.1"/>
    </source>
</evidence>
<gene>
    <name evidence="5" type="ORF">G3446_24355</name>
</gene>
<keyword evidence="6" id="KW-1185">Reference proteome</keyword>
<dbReference type="InterPro" id="IPR002543">
    <property type="entry name" value="FtsK_dom"/>
</dbReference>
<evidence type="ECO:0000313" key="6">
    <source>
        <dbReference type="Proteomes" id="UP000483379"/>
    </source>
</evidence>
<evidence type="ECO:0000256" key="2">
    <source>
        <dbReference type="ARBA" id="ARBA00022840"/>
    </source>
</evidence>
<protein>
    <submittedName>
        <fullName evidence="5">DUF1832 domain-containing protein</fullName>
    </submittedName>
</protein>
<dbReference type="EMBL" id="JAAIJQ010000128">
    <property type="protein sequence ID" value="NEV64955.1"/>
    <property type="molecule type" value="Genomic_DNA"/>
</dbReference>
<evidence type="ECO:0000256" key="1">
    <source>
        <dbReference type="ARBA" id="ARBA00022741"/>
    </source>
</evidence>
<keyword evidence="2 3" id="KW-0067">ATP-binding</keyword>
<sequence>MADLYTDARDEQTIDDVLHGLGTPRVPKLRVLRIALARSLQIPTPPPEDFDGSGLGGSEYALARLTGAGLAADDEGRQDYDLAVRALLSVYHGEDMFQGEESERRYRRYLQRHVRRGLQEIRTTWRPGHDFHGYLYHELFVNAVPRPARTDLGQEILAGLREIGVSAQIRGVEDGPRVSRYRIYLDDVNHYDRVKRGLDKLGLHLGLSTRQGILLQEDEDREREARVLALDVPRPRESWHTVPGARLRDWAVQATEVPTLTVWPGVDVLGEPVRFDLAAAPHLLVGGTTGSGKSVCLHALLLSLLWRLEPQDLQLTLIDPKRVELVHYAGFPHLTGGQIIEDIGDALEALDGLVEEMERRTLLLRQHGVANLIEGREQGRIDLPFVVVVVEELADLLFQSREAEQPLVRLTQKARAVGIHLVLATQRPDAETFSGLLRSNVPGRIALSVRTAAESKIILDETGAEKLLGAGDMLLRPQAGVAARRAHGVRVGSDDIRLCLQSVRGRSQ</sequence>
<dbReference type="InterPro" id="IPR027417">
    <property type="entry name" value="P-loop_NTPase"/>
</dbReference>
<reference evidence="5 6" key="1">
    <citation type="submission" date="2020-02" db="EMBL/GenBank/DDBJ databases">
        <title>Genome sequences of Thiorhodococcus mannitoliphagus and Thiorhodococcus minor, purple sulfur photosynthetic bacteria in the gammaproteobacterial family, Chromatiaceae.</title>
        <authorList>
            <person name="Aviles F.A."/>
            <person name="Meyer T.E."/>
            <person name="Kyndt J.A."/>
        </authorList>
    </citation>
    <scope>NUCLEOTIDE SEQUENCE [LARGE SCALE GENOMIC DNA]</scope>
    <source>
        <strain evidence="5 6">DSM 11518</strain>
    </source>
</reference>
<dbReference type="GO" id="GO:0003677">
    <property type="term" value="F:DNA binding"/>
    <property type="evidence" value="ECO:0007669"/>
    <property type="project" value="InterPro"/>
</dbReference>
<dbReference type="SUPFAM" id="SSF52540">
    <property type="entry name" value="P-loop containing nucleoside triphosphate hydrolases"/>
    <property type="match status" value="1"/>
</dbReference>
<organism evidence="5 6">
    <name type="scientific">Thiorhodococcus minor</name>
    <dbReference type="NCBI Taxonomy" id="57489"/>
    <lineage>
        <taxon>Bacteria</taxon>
        <taxon>Pseudomonadati</taxon>
        <taxon>Pseudomonadota</taxon>
        <taxon>Gammaproteobacteria</taxon>
        <taxon>Chromatiales</taxon>
        <taxon>Chromatiaceae</taxon>
        <taxon>Thiorhodococcus</taxon>
    </lineage>
</organism>
<dbReference type="PANTHER" id="PTHR22683">
    <property type="entry name" value="SPORULATION PROTEIN RELATED"/>
    <property type="match status" value="1"/>
</dbReference>
<proteinExistence type="predicted"/>
<dbReference type="RefSeq" id="WP_164456212.1">
    <property type="nucleotide sequence ID" value="NZ_JAAIJQ010000128.1"/>
</dbReference>
<keyword evidence="1 3" id="KW-0547">Nucleotide-binding</keyword>
<dbReference type="PANTHER" id="PTHR22683:SF41">
    <property type="entry name" value="DNA TRANSLOCASE FTSK"/>
    <property type="match status" value="1"/>
</dbReference>
<evidence type="ECO:0000259" key="4">
    <source>
        <dbReference type="PROSITE" id="PS50901"/>
    </source>
</evidence>